<proteinExistence type="predicted"/>
<comment type="caution">
    <text evidence="2">The sequence shown here is derived from an EMBL/GenBank/DDBJ whole genome shotgun (WGS) entry which is preliminary data.</text>
</comment>
<dbReference type="AlphaFoldDB" id="A0A916NJK2"/>
<evidence type="ECO:0000256" key="1">
    <source>
        <dbReference type="SAM" id="MobiDB-lite"/>
    </source>
</evidence>
<feature type="region of interest" description="Disordered" evidence="1">
    <location>
        <begin position="286"/>
        <end position="307"/>
    </location>
</feature>
<name>A0A916NJK2_9BACL</name>
<keyword evidence="3" id="KW-1185">Reference proteome</keyword>
<evidence type="ECO:0000313" key="2">
    <source>
        <dbReference type="EMBL" id="CAG7628401.1"/>
    </source>
</evidence>
<dbReference type="CDD" id="cd11614">
    <property type="entry name" value="SAF_CpaB_FlgA_like"/>
    <property type="match status" value="1"/>
</dbReference>
<reference evidence="2" key="1">
    <citation type="submission" date="2021-06" db="EMBL/GenBank/DDBJ databases">
        <authorList>
            <person name="Criscuolo A."/>
        </authorList>
    </citation>
    <scope>NUCLEOTIDE SEQUENCE</scope>
    <source>
        <strain evidence="2">CIP111600</strain>
    </source>
</reference>
<sequence length="307" mass="33207">MMPLASGKEERMRYRTWVFGLTGCLLMAGSVYGFVLFMKRAEWKLNAMETVMPVRMLQSGEVIQTSMLRKVVIATAAHHTEGLTDPKEVVGKTVVAPIASNEEIAAWKLSDGPSVPLKGERYFSFKTDAVANVNNMVRRGDRVDVWVEFAAPKPLQTTDGTLWSVGAVKIIEGLTVSAVKTAEGAEVSDTGALEAVVQSNRTQLHNARSKPLGKPELNTYIMNDEIYDAYVLGTIGGTIKLALPDLTAAHDAGARVTGLFRELKAADAFTKTPNAVSVRGEIKRSEVSGQELPGWSAAPEAKATEVK</sequence>
<dbReference type="Proteomes" id="UP000693672">
    <property type="component" value="Unassembled WGS sequence"/>
</dbReference>
<gene>
    <name evidence="2" type="ORF">PAESOLCIP111_03015</name>
</gene>
<evidence type="ECO:0008006" key="4">
    <source>
        <dbReference type="Google" id="ProtNLM"/>
    </source>
</evidence>
<accession>A0A916NJK2</accession>
<organism evidence="2 3">
    <name type="scientific">Paenibacillus solanacearum</name>
    <dbReference type="NCBI Taxonomy" id="2048548"/>
    <lineage>
        <taxon>Bacteria</taxon>
        <taxon>Bacillati</taxon>
        <taxon>Bacillota</taxon>
        <taxon>Bacilli</taxon>
        <taxon>Bacillales</taxon>
        <taxon>Paenibacillaceae</taxon>
        <taxon>Paenibacillus</taxon>
    </lineage>
</organism>
<protein>
    <recommendedName>
        <fullName evidence="4">SAF domain-containing protein</fullName>
    </recommendedName>
</protein>
<dbReference type="EMBL" id="CAJVAS010000011">
    <property type="protein sequence ID" value="CAG7628401.1"/>
    <property type="molecule type" value="Genomic_DNA"/>
</dbReference>
<evidence type="ECO:0000313" key="3">
    <source>
        <dbReference type="Proteomes" id="UP000693672"/>
    </source>
</evidence>